<proteinExistence type="predicted"/>
<dbReference type="PATRIC" id="fig|69370.6.peg.2453"/>
<reference evidence="3 4" key="1">
    <citation type="submission" date="2015-02" db="EMBL/GenBank/DDBJ databases">
        <title>Draft genome sequences of ten Microbacterium spp. with emphasis on heavy metal contaminated environments.</title>
        <authorList>
            <person name="Corretto E."/>
        </authorList>
    </citation>
    <scope>NUCLEOTIDE SEQUENCE [LARGE SCALE GENOMIC DNA]</scope>
    <source>
        <strain evidence="3 4">DSM 8608</strain>
    </source>
</reference>
<evidence type="ECO:0000313" key="4">
    <source>
        <dbReference type="Proteomes" id="UP000034098"/>
    </source>
</evidence>
<evidence type="ECO:0000256" key="2">
    <source>
        <dbReference type="SAM" id="Phobius"/>
    </source>
</evidence>
<comment type="caution">
    <text evidence="3">The sequence shown here is derived from an EMBL/GenBank/DDBJ whole genome shotgun (WGS) entry which is preliminary data.</text>
</comment>
<protein>
    <recommendedName>
        <fullName evidence="5">Adhesin domain-containing protein</fullName>
    </recommendedName>
</protein>
<keyword evidence="2" id="KW-0472">Membrane</keyword>
<name>A0A0M2HCF4_MICTR</name>
<feature type="compositionally biased region" description="Pro residues" evidence="1">
    <location>
        <begin position="1"/>
        <end position="21"/>
    </location>
</feature>
<feature type="transmembrane region" description="Helical" evidence="2">
    <location>
        <begin position="28"/>
        <end position="54"/>
    </location>
</feature>
<feature type="region of interest" description="Disordered" evidence="1">
    <location>
        <begin position="1"/>
        <end position="24"/>
    </location>
</feature>
<evidence type="ECO:0008006" key="5">
    <source>
        <dbReference type="Google" id="ProtNLM"/>
    </source>
</evidence>
<evidence type="ECO:0000313" key="3">
    <source>
        <dbReference type="EMBL" id="KJL41793.1"/>
    </source>
</evidence>
<dbReference type="Proteomes" id="UP000034098">
    <property type="component" value="Unassembled WGS sequence"/>
</dbReference>
<sequence>MSTTLTPPPVVPDSPAEPPRPSSGGSRAVAIVVIVLGGIVLLGAATSAAVGTIASASVHTSTRTVDAAGIEALDVDAAAGTLRVEFSDIGEAELEVTSSWGAGDWRLERDGDTLQVSSPDRDWFGWRGWFGDGGADAVLRLPASLEGLDADISLAAGEFVTDGEFGELDLSLAAGSFDVSGSADSLSADVSAGRGTVELHGVREADLTVSAGSLDATLTGAAPDAIELDVSAGSLRLTVPEGEYDVRSEVSAGQFDNSIGSTPGASRTIDVQVSAGQAVLKSGR</sequence>
<dbReference type="EMBL" id="JYJA01000036">
    <property type="protein sequence ID" value="KJL41793.1"/>
    <property type="molecule type" value="Genomic_DNA"/>
</dbReference>
<gene>
    <name evidence="3" type="ORF">RS82_02409</name>
</gene>
<dbReference type="RefSeq" id="WP_045299705.1">
    <property type="nucleotide sequence ID" value="NZ_JYJA01000036.1"/>
</dbReference>
<dbReference type="Gene3D" id="2.160.20.120">
    <property type="match status" value="1"/>
</dbReference>
<dbReference type="OrthoDB" id="4941235at2"/>
<keyword evidence="4" id="KW-1185">Reference proteome</keyword>
<organism evidence="3 4">
    <name type="scientific">Microbacterium trichothecenolyticum</name>
    <name type="common">Aureobacterium trichothecenolyticum</name>
    <dbReference type="NCBI Taxonomy" id="69370"/>
    <lineage>
        <taxon>Bacteria</taxon>
        <taxon>Bacillati</taxon>
        <taxon>Actinomycetota</taxon>
        <taxon>Actinomycetes</taxon>
        <taxon>Micrococcales</taxon>
        <taxon>Microbacteriaceae</taxon>
        <taxon>Microbacterium</taxon>
    </lineage>
</organism>
<dbReference type="AlphaFoldDB" id="A0A0M2HCF4"/>
<evidence type="ECO:0000256" key="1">
    <source>
        <dbReference type="SAM" id="MobiDB-lite"/>
    </source>
</evidence>
<keyword evidence="2" id="KW-1133">Transmembrane helix</keyword>
<keyword evidence="2" id="KW-0812">Transmembrane</keyword>
<accession>A0A0M2HCF4</accession>